<dbReference type="PANTHER" id="PTHR47592">
    <property type="entry name" value="PBF68 PROTEIN"/>
    <property type="match status" value="1"/>
</dbReference>
<keyword evidence="1" id="KW-0862">Zinc</keyword>
<dbReference type="EMBL" id="CACVBM020001279">
    <property type="protein sequence ID" value="CAA7043443.1"/>
    <property type="molecule type" value="Genomic_DNA"/>
</dbReference>
<evidence type="ECO:0000313" key="4">
    <source>
        <dbReference type="EMBL" id="CAA7043443.1"/>
    </source>
</evidence>
<organism evidence="4 5">
    <name type="scientific">Microthlaspi erraticum</name>
    <dbReference type="NCBI Taxonomy" id="1685480"/>
    <lineage>
        <taxon>Eukaryota</taxon>
        <taxon>Viridiplantae</taxon>
        <taxon>Streptophyta</taxon>
        <taxon>Embryophyta</taxon>
        <taxon>Tracheophyta</taxon>
        <taxon>Spermatophyta</taxon>
        <taxon>Magnoliopsida</taxon>
        <taxon>eudicotyledons</taxon>
        <taxon>Gunneridae</taxon>
        <taxon>Pentapetalae</taxon>
        <taxon>rosids</taxon>
        <taxon>malvids</taxon>
        <taxon>Brassicales</taxon>
        <taxon>Brassicaceae</taxon>
        <taxon>Coluteocarpeae</taxon>
        <taxon>Microthlaspi</taxon>
    </lineage>
</organism>
<dbReference type="SMART" id="SM00343">
    <property type="entry name" value="ZnF_C2HC"/>
    <property type="match status" value="1"/>
</dbReference>
<evidence type="ECO:0000259" key="3">
    <source>
        <dbReference type="PROSITE" id="PS50158"/>
    </source>
</evidence>
<keyword evidence="5" id="KW-1185">Reference proteome</keyword>
<dbReference type="AlphaFoldDB" id="A0A6D2K4D6"/>
<keyword evidence="1" id="KW-0479">Metal-binding</keyword>
<keyword evidence="1" id="KW-0863">Zinc-finger</keyword>
<accession>A0A6D2K4D6</accession>
<comment type="caution">
    <text evidence="4">The sequence shown here is derived from an EMBL/GenBank/DDBJ whole genome shotgun (WGS) entry which is preliminary data.</text>
</comment>
<dbReference type="PROSITE" id="PS50158">
    <property type="entry name" value="ZF_CCHC"/>
    <property type="match status" value="1"/>
</dbReference>
<feature type="region of interest" description="Disordered" evidence="2">
    <location>
        <begin position="85"/>
        <end position="105"/>
    </location>
</feature>
<feature type="domain" description="CCHC-type" evidence="3">
    <location>
        <begin position="113"/>
        <end position="129"/>
    </location>
</feature>
<reference evidence="4" key="1">
    <citation type="submission" date="2020-01" db="EMBL/GenBank/DDBJ databases">
        <authorList>
            <person name="Mishra B."/>
        </authorList>
    </citation>
    <scope>NUCLEOTIDE SEQUENCE [LARGE SCALE GENOMIC DNA]</scope>
</reference>
<evidence type="ECO:0000256" key="1">
    <source>
        <dbReference type="PROSITE-ProRule" id="PRU00047"/>
    </source>
</evidence>
<dbReference type="InterPro" id="IPR001878">
    <property type="entry name" value="Znf_CCHC"/>
</dbReference>
<dbReference type="GO" id="GO:0008270">
    <property type="term" value="F:zinc ion binding"/>
    <property type="evidence" value="ECO:0007669"/>
    <property type="project" value="UniProtKB-KW"/>
</dbReference>
<dbReference type="PANTHER" id="PTHR47592:SF27">
    <property type="entry name" value="OS08G0421700 PROTEIN"/>
    <property type="match status" value="1"/>
</dbReference>
<protein>
    <recommendedName>
        <fullName evidence="3">CCHC-type domain-containing protein</fullName>
    </recommendedName>
</protein>
<dbReference type="InterPro" id="IPR036875">
    <property type="entry name" value="Znf_CCHC_sf"/>
</dbReference>
<sequence>MEQVEALQLITHEIAAEGMSICESFTVNSFIEKLPPGWMYFKNYLTHKRKTITLEDLIVKLRVESRNREANAVFIHTNDVNLAEHKRNGKGKIPPHSSTSLKKQVEPKNFKWKCHKCGKMGHKANICRSKVVPSEDKGKSQAH</sequence>
<dbReference type="OrthoDB" id="1111176at2759"/>
<dbReference type="Proteomes" id="UP000467841">
    <property type="component" value="Unassembled WGS sequence"/>
</dbReference>
<name>A0A6D2K4D6_9BRAS</name>
<evidence type="ECO:0000313" key="5">
    <source>
        <dbReference type="Proteomes" id="UP000467841"/>
    </source>
</evidence>
<evidence type="ECO:0000256" key="2">
    <source>
        <dbReference type="SAM" id="MobiDB-lite"/>
    </source>
</evidence>
<dbReference type="SUPFAM" id="SSF57756">
    <property type="entry name" value="Retrovirus zinc finger-like domains"/>
    <property type="match status" value="1"/>
</dbReference>
<proteinExistence type="predicted"/>
<dbReference type="GO" id="GO:0003676">
    <property type="term" value="F:nucleic acid binding"/>
    <property type="evidence" value="ECO:0007669"/>
    <property type="project" value="InterPro"/>
</dbReference>
<gene>
    <name evidence="4" type="ORF">MERR_LOCUS30678</name>
</gene>